<dbReference type="AlphaFoldDB" id="A0A1S2VBT9"/>
<organism evidence="1 2">
    <name type="scientific">Arsenicibacter rosenii</name>
    <dbReference type="NCBI Taxonomy" id="1750698"/>
    <lineage>
        <taxon>Bacteria</taxon>
        <taxon>Pseudomonadati</taxon>
        <taxon>Bacteroidota</taxon>
        <taxon>Cytophagia</taxon>
        <taxon>Cytophagales</taxon>
        <taxon>Spirosomataceae</taxon>
        <taxon>Arsenicibacter</taxon>
    </lineage>
</organism>
<dbReference type="EMBL" id="MORL01000036">
    <property type="protein sequence ID" value="OIN55775.1"/>
    <property type="molecule type" value="Genomic_DNA"/>
</dbReference>
<protein>
    <submittedName>
        <fullName evidence="1">Uncharacterized protein</fullName>
    </submittedName>
</protein>
<sequence length="306" mass="34735">MVQQNSEIRLPLFIPTKTEFLKDSDTLSALRWAAADMGTLFNMKGTISHFATRQSSQKYLRVGPECNLIAVLNGKDNRLERFWEMKRGTILKQLHDSGFSIGTGATFSVTDVTEKGTPMPYFHNATMLMRHHRVVQEIQVAGMEAVPNIYWIDKDQKEIQRWAEWLMKNPGIRIVSRDFTSTRNKHTVMSKLYELVSLLNTVGRSFHVMIVGTGIKIAPLVLRELAKAGHFGSIVTSAPIQLAYRNARYRLGDNNQIFTEKCTDRSVPFSDLMRHNMEIFEQALFDAVAGTPAEHKALSNVLLSEF</sequence>
<dbReference type="Proteomes" id="UP000181790">
    <property type="component" value="Unassembled WGS sequence"/>
</dbReference>
<evidence type="ECO:0000313" key="1">
    <source>
        <dbReference type="EMBL" id="OIN55775.1"/>
    </source>
</evidence>
<name>A0A1S2VBT9_9BACT</name>
<gene>
    <name evidence="1" type="ORF">BLX24_28200</name>
</gene>
<keyword evidence="2" id="KW-1185">Reference proteome</keyword>
<reference evidence="1 2" key="1">
    <citation type="submission" date="2016-10" db="EMBL/GenBank/DDBJ databases">
        <title>Arsenicibacter rosenii gen. nov., sp. nov., an efficient arsenic-methylating bacterium isolated from an arsenic-contaminated paddy soil.</title>
        <authorList>
            <person name="Huang K."/>
        </authorList>
    </citation>
    <scope>NUCLEOTIDE SEQUENCE [LARGE SCALE GENOMIC DNA]</scope>
    <source>
        <strain evidence="1 2">SM-1</strain>
    </source>
</reference>
<comment type="caution">
    <text evidence="1">The sequence shown here is derived from an EMBL/GenBank/DDBJ whole genome shotgun (WGS) entry which is preliminary data.</text>
</comment>
<proteinExistence type="predicted"/>
<accession>A0A1S2VBT9</accession>
<evidence type="ECO:0000313" key="2">
    <source>
        <dbReference type="Proteomes" id="UP000181790"/>
    </source>
</evidence>